<dbReference type="PANTHER" id="PTHR23322">
    <property type="entry name" value="FAS-ASSOCIATED PROTEIN"/>
    <property type="match status" value="1"/>
</dbReference>
<evidence type="ECO:0000259" key="2">
    <source>
        <dbReference type="PROSITE" id="PS50033"/>
    </source>
</evidence>
<accession>A0A1Q9EGD3</accession>
<dbReference type="SMART" id="SM00166">
    <property type="entry name" value="UBX"/>
    <property type="match status" value="1"/>
</dbReference>
<dbReference type="InterPro" id="IPR029071">
    <property type="entry name" value="Ubiquitin-like_domsf"/>
</dbReference>
<organism evidence="3 4">
    <name type="scientific">Symbiodinium microadriaticum</name>
    <name type="common">Dinoflagellate</name>
    <name type="synonym">Zooxanthella microadriatica</name>
    <dbReference type="NCBI Taxonomy" id="2951"/>
    <lineage>
        <taxon>Eukaryota</taxon>
        <taxon>Sar</taxon>
        <taxon>Alveolata</taxon>
        <taxon>Dinophyceae</taxon>
        <taxon>Suessiales</taxon>
        <taxon>Symbiodiniaceae</taxon>
        <taxon>Symbiodinium</taxon>
    </lineage>
</organism>
<dbReference type="InterPro" id="IPR001012">
    <property type="entry name" value="UBX_dom"/>
</dbReference>
<dbReference type="CDD" id="cd01767">
    <property type="entry name" value="UBX"/>
    <property type="match status" value="1"/>
</dbReference>
<evidence type="ECO:0000313" key="4">
    <source>
        <dbReference type="Proteomes" id="UP000186817"/>
    </source>
</evidence>
<dbReference type="Pfam" id="PF02809">
    <property type="entry name" value="UIM"/>
    <property type="match status" value="4"/>
</dbReference>
<feature type="compositionally biased region" description="Basic and acidic residues" evidence="1">
    <location>
        <begin position="112"/>
        <end position="135"/>
    </location>
</feature>
<dbReference type="PROSITE" id="PS50033">
    <property type="entry name" value="UBX"/>
    <property type="match status" value="1"/>
</dbReference>
<dbReference type="Gene3D" id="3.10.20.90">
    <property type="entry name" value="Phosphatidylinositol 3-kinase Catalytic Subunit, Chain A, domain 1"/>
    <property type="match status" value="1"/>
</dbReference>
<dbReference type="PANTHER" id="PTHR23322:SF1">
    <property type="entry name" value="FAS-ASSOCIATED FACTOR 2"/>
    <property type="match status" value="1"/>
</dbReference>
<gene>
    <name evidence="3" type="primary">faf2-b</name>
    <name evidence="3" type="ORF">AK812_SmicGene10239</name>
</gene>
<dbReference type="EMBL" id="LSRX01000159">
    <property type="protein sequence ID" value="OLQ06451.1"/>
    <property type="molecule type" value="Genomic_DNA"/>
</dbReference>
<dbReference type="Pfam" id="PF00789">
    <property type="entry name" value="UBX"/>
    <property type="match status" value="1"/>
</dbReference>
<evidence type="ECO:0000256" key="1">
    <source>
        <dbReference type="SAM" id="MobiDB-lite"/>
    </source>
</evidence>
<dbReference type="InterPro" id="IPR003903">
    <property type="entry name" value="UIM_dom"/>
</dbReference>
<proteinExistence type="predicted"/>
<dbReference type="GO" id="GO:0036503">
    <property type="term" value="P:ERAD pathway"/>
    <property type="evidence" value="ECO:0007669"/>
    <property type="project" value="TreeGrafter"/>
</dbReference>
<name>A0A1Q9EGD3_SYMMI</name>
<feature type="region of interest" description="Disordered" evidence="1">
    <location>
        <begin position="178"/>
        <end position="199"/>
    </location>
</feature>
<feature type="compositionally biased region" description="Basic and acidic residues" evidence="1">
    <location>
        <begin position="178"/>
        <end position="189"/>
    </location>
</feature>
<feature type="domain" description="UBX" evidence="2">
    <location>
        <begin position="261"/>
        <end position="339"/>
    </location>
</feature>
<keyword evidence="4" id="KW-1185">Reference proteome</keyword>
<feature type="compositionally biased region" description="Basic and acidic residues" evidence="1">
    <location>
        <begin position="51"/>
        <end position="60"/>
    </location>
</feature>
<feature type="region of interest" description="Disordered" evidence="1">
    <location>
        <begin position="27"/>
        <end position="137"/>
    </location>
</feature>
<dbReference type="AlphaFoldDB" id="A0A1Q9EGD3"/>
<dbReference type="SUPFAM" id="SSF54236">
    <property type="entry name" value="Ubiquitin-like"/>
    <property type="match status" value="1"/>
</dbReference>
<dbReference type="OrthoDB" id="447046at2759"/>
<feature type="compositionally biased region" description="Low complexity" evidence="1">
    <location>
        <begin position="73"/>
        <end position="105"/>
    </location>
</feature>
<protein>
    <submittedName>
        <fullName evidence="3">FAS-associated factor 2-B</fullName>
    </submittedName>
</protein>
<dbReference type="InterPro" id="IPR050730">
    <property type="entry name" value="UBX_domain-protein"/>
</dbReference>
<feature type="compositionally biased region" description="Basic and acidic residues" evidence="1">
    <location>
        <begin position="211"/>
        <end position="221"/>
    </location>
</feature>
<dbReference type="SMART" id="SM00726">
    <property type="entry name" value="UIM"/>
    <property type="match status" value="3"/>
</dbReference>
<dbReference type="GO" id="GO:0043130">
    <property type="term" value="F:ubiquitin binding"/>
    <property type="evidence" value="ECO:0007669"/>
    <property type="project" value="TreeGrafter"/>
</dbReference>
<evidence type="ECO:0000313" key="3">
    <source>
        <dbReference type="EMBL" id="OLQ06451.1"/>
    </source>
</evidence>
<dbReference type="PROSITE" id="PS50330">
    <property type="entry name" value="UIM"/>
    <property type="match status" value="1"/>
</dbReference>
<feature type="region of interest" description="Disordered" evidence="1">
    <location>
        <begin position="211"/>
        <end position="260"/>
    </location>
</feature>
<dbReference type="Proteomes" id="UP000186817">
    <property type="component" value="Unassembled WGS sequence"/>
</dbReference>
<comment type="caution">
    <text evidence="3">The sequence shown here is derived from an EMBL/GenBank/DDBJ whole genome shotgun (WGS) entry which is preliminary data.</text>
</comment>
<sequence length="345" mass="37583">MSAGEPLDPALVAELEGIEDPQLAAAIQASYESQFGSSTAPPPPPPEADAELQRVLELSRLEAGNEEEKRNDPGGLSAAAPYGGSASSGSAAPPAAIGAPRSSASLAPPTHVDVEASSDRAVDGDSSRGSSRERGLAAMAEASIEEDREMAAAIEASYAALTEEARYSDEEDMLRRAMEMSRQEEERRQNQVLRENQDAELQESILMDQMREQEEKRRRIQEEEEQKAMIASQLAESQRQEEETRRRQARAAALPPEPAADEPARVDLQIRVLDGKRVRRRFLASHTLGQVYDFLDVEGHLGDSPEACVLISTMPRKQYEDRMQTLADAGLQGQCALILETTSGT</sequence>
<dbReference type="GO" id="GO:0005783">
    <property type="term" value="C:endoplasmic reticulum"/>
    <property type="evidence" value="ECO:0007669"/>
    <property type="project" value="TreeGrafter"/>
</dbReference>
<reference evidence="3 4" key="1">
    <citation type="submission" date="2016-02" db="EMBL/GenBank/DDBJ databases">
        <title>Genome analysis of coral dinoflagellate symbionts highlights evolutionary adaptations to a symbiotic lifestyle.</title>
        <authorList>
            <person name="Aranda M."/>
            <person name="Li Y."/>
            <person name="Liew Y.J."/>
            <person name="Baumgarten S."/>
            <person name="Simakov O."/>
            <person name="Wilson M."/>
            <person name="Piel J."/>
            <person name="Ashoor H."/>
            <person name="Bougouffa S."/>
            <person name="Bajic V.B."/>
            <person name="Ryu T."/>
            <person name="Ravasi T."/>
            <person name="Bayer T."/>
            <person name="Micklem G."/>
            <person name="Kim H."/>
            <person name="Bhak J."/>
            <person name="Lajeunesse T.C."/>
            <person name="Voolstra C.R."/>
        </authorList>
    </citation>
    <scope>NUCLEOTIDE SEQUENCE [LARGE SCALE GENOMIC DNA]</scope>
    <source>
        <strain evidence="3 4">CCMP2467</strain>
    </source>
</reference>
<feature type="compositionally biased region" description="Polar residues" evidence="1">
    <location>
        <begin position="30"/>
        <end position="39"/>
    </location>
</feature>